<sequence length="487" mass="55692">MKNLLKIPALVFALGASFLFFGTKDKPASVEVVDLSSIKRTLVETPTYVFSPTKNINEIGWEKFPKFHLAKGLKIVYNGARYENESYPLAFDYGFTHLDRSRMSDIDLPNVPISKRAWLMTANYFEQFHTPFADHNTGHLDPFIDSKDDFIRYLSHLRGLCFNHFHDCPPDEMVATVDIFLWDLENVMYVPDKSRLAPNSPGLKIPDNEFADAYKKAMAEKYRMLTEDARQFIVKGAWVGTYNPGCVIELGNLSPDHYTNPNAKMWIWDYPAGKDGKNFKDFINFQTPGGYVTDDNLKYKNGIYMILADQEVNARWSDIPRIAVQWAFTTPPSWTPLPLKLAEAMPIFTLMSGAKGLWLWDDIYTMMPNKPNQYNLQRNFASYEAYIAGLYRLSKHNAIFEAEHKAVIPEVSFDGGNKFYQYNAAELYEKGLPIVRAIVTKDKILVAGQNPNPKNAGETKQLVVKYGKWKDIITLKNDDIYLGEAKL</sequence>
<feature type="signal peptide" evidence="1">
    <location>
        <begin position="1"/>
        <end position="21"/>
    </location>
</feature>
<comment type="caution">
    <text evidence="2">The sequence shown here is derived from an EMBL/GenBank/DDBJ whole genome shotgun (WGS) entry which is preliminary data.</text>
</comment>
<dbReference type="EMBL" id="JAYFUM010000012">
    <property type="protein sequence ID" value="MEA5139886.1"/>
    <property type="molecule type" value="Genomic_DNA"/>
</dbReference>
<evidence type="ECO:0000313" key="3">
    <source>
        <dbReference type="Proteomes" id="UP001302949"/>
    </source>
</evidence>
<feature type="chain" id="PRO_5045490417" evidence="1">
    <location>
        <begin position="22"/>
        <end position="487"/>
    </location>
</feature>
<evidence type="ECO:0000256" key="1">
    <source>
        <dbReference type="SAM" id="SignalP"/>
    </source>
</evidence>
<protein>
    <submittedName>
        <fullName evidence="2">Uncharacterized protein</fullName>
    </submittedName>
</protein>
<gene>
    <name evidence="2" type="ORF">VB248_12110</name>
</gene>
<dbReference type="RefSeq" id="WP_323297045.1">
    <property type="nucleotide sequence ID" value="NZ_JAYFUM010000012.1"/>
</dbReference>
<evidence type="ECO:0000313" key="2">
    <source>
        <dbReference type="EMBL" id="MEA5139886.1"/>
    </source>
</evidence>
<accession>A0ABU5QAM9</accession>
<reference evidence="2 3" key="1">
    <citation type="submission" date="2023-12" db="EMBL/GenBank/DDBJ databases">
        <title>Novel species of the genus Arcicella isolated from rivers.</title>
        <authorList>
            <person name="Lu H."/>
        </authorList>
    </citation>
    <scope>NUCLEOTIDE SEQUENCE [LARGE SCALE GENOMIC DNA]</scope>
    <source>
        <strain evidence="2 3">KCTC 23307</strain>
    </source>
</reference>
<organism evidence="2 3">
    <name type="scientific">Arcicella rigui</name>
    <dbReference type="NCBI Taxonomy" id="797020"/>
    <lineage>
        <taxon>Bacteria</taxon>
        <taxon>Pseudomonadati</taxon>
        <taxon>Bacteroidota</taxon>
        <taxon>Cytophagia</taxon>
        <taxon>Cytophagales</taxon>
        <taxon>Flectobacillaceae</taxon>
        <taxon>Arcicella</taxon>
    </lineage>
</organism>
<keyword evidence="3" id="KW-1185">Reference proteome</keyword>
<keyword evidence="1" id="KW-0732">Signal</keyword>
<dbReference type="Proteomes" id="UP001302949">
    <property type="component" value="Unassembled WGS sequence"/>
</dbReference>
<proteinExistence type="predicted"/>
<name>A0ABU5QAM9_9BACT</name>